<keyword evidence="9" id="KW-1185">Reference proteome</keyword>
<feature type="transmembrane region" description="Helical" evidence="7">
    <location>
        <begin position="43"/>
        <end position="64"/>
    </location>
</feature>
<feature type="transmembrane region" description="Helical" evidence="7">
    <location>
        <begin position="291"/>
        <end position="309"/>
    </location>
</feature>
<keyword evidence="3" id="KW-1003">Cell membrane</keyword>
<organism evidence="8 9">
    <name type="scientific">Lysinibacillus odysseyi 34hs-1 = NBRC 100172</name>
    <dbReference type="NCBI Taxonomy" id="1220589"/>
    <lineage>
        <taxon>Bacteria</taxon>
        <taxon>Bacillati</taxon>
        <taxon>Bacillota</taxon>
        <taxon>Bacilli</taxon>
        <taxon>Bacillales</taxon>
        <taxon>Bacillaceae</taxon>
        <taxon>Lysinibacillus</taxon>
    </lineage>
</organism>
<dbReference type="EMBL" id="JPVP01000054">
    <property type="protein sequence ID" value="KGR85448.1"/>
    <property type="molecule type" value="Genomic_DNA"/>
</dbReference>
<comment type="caution">
    <text evidence="8">The sequence shown here is derived from an EMBL/GenBank/DDBJ whole genome shotgun (WGS) entry which is preliminary data.</text>
</comment>
<dbReference type="PANTHER" id="PTHR43266:SF2">
    <property type="entry name" value="MAJOR FACILITATOR SUPERFAMILY (MFS) PROFILE DOMAIN-CONTAINING PROTEIN"/>
    <property type="match status" value="1"/>
</dbReference>
<keyword evidence="5 7" id="KW-1133">Transmembrane helix</keyword>
<evidence type="ECO:0000256" key="7">
    <source>
        <dbReference type="SAM" id="Phobius"/>
    </source>
</evidence>
<dbReference type="Proteomes" id="UP000030437">
    <property type="component" value="Unassembled WGS sequence"/>
</dbReference>
<dbReference type="Pfam" id="PF05977">
    <property type="entry name" value="MFS_3"/>
    <property type="match status" value="1"/>
</dbReference>
<keyword evidence="4 7" id="KW-0812">Transmembrane</keyword>
<evidence type="ECO:0000256" key="1">
    <source>
        <dbReference type="ARBA" id="ARBA00004651"/>
    </source>
</evidence>
<evidence type="ECO:0000256" key="5">
    <source>
        <dbReference type="ARBA" id="ARBA00022989"/>
    </source>
</evidence>
<evidence type="ECO:0000256" key="3">
    <source>
        <dbReference type="ARBA" id="ARBA00022475"/>
    </source>
</evidence>
<dbReference type="InterPro" id="IPR036259">
    <property type="entry name" value="MFS_trans_sf"/>
</dbReference>
<feature type="transmembrane region" description="Helical" evidence="7">
    <location>
        <begin position="315"/>
        <end position="337"/>
    </location>
</feature>
<gene>
    <name evidence="8" type="ORF">CD32_09530</name>
</gene>
<feature type="transmembrane region" description="Helical" evidence="7">
    <location>
        <begin position="12"/>
        <end position="37"/>
    </location>
</feature>
<feature type="transmembrane region" description="Helical" evidence="7">
    <location>
        <begin position="101"/>
        <end position="121"/>
    </location>
</feature>
<dbReference type="InterPro" id="IPR010290">
    <property type="entry name" value="TM_effector"/>
</dbReference>
<sequence length="414" mass="46255">MYRNAMKNRGVLIYLAGAGISQLGNVLAGLAFLFLSYEMTQSTSLTTIIAIVQAVPYLLFGLIGGAIADHFNKKRLLLWLDCLRVPIILSLVVLYELNSLAFWHLLLVSVVIQSLGCFYNPAYRSILPLITPSDQRTTVNSLLDIVTRGVQVLAPIFSVSLLHSGQTIHFYSIDALTYLLSAFFILRLHWVEPIQSAEASKETKEGVFRSIHTFLKWTKEEKTIKALFKVTFLIVFFNTWVWQVGLLILLLGKYPEHGEAFYSLLLSWYGIGVILINLTIPFIWKRMTLSIYLAGSLIWGIGIVVLGFAAHLPFYFLGVFIAAIGLPVSGLARVYLIQTLVPANKLGRAFSFNAVILYGSNVISLLLFGSLVLVVDIHFIFIFCGSMMIGSSMFYLIRIRFSEKAGCKSVKSLK</sequence>
<keyword evidence="6 7" id="KW-0472">Membrane</keyword>
<dbReference type="Gene3D" id="1.20.1250.20">
    <property type="entry name" value="MFS general substrate transporter like domains"/>
    <property type="match status" value="1"/>
</dbReference>
<feature type="transmembrane region" description="Helical" evidence="7">
    <location>
        <begin position="226"/>
        <end position="249"/>
    </location>
</feature>
<dbReference type="RefSeq" id="WP_036153869.1">
    <property type="nucleotide sequence ID" value="NZ_AVCX01000007.1"/>
</dbReference>
<protein>
    <recommendedName>
        <fullName evidence="10">MFS transporter</fullName>
    </recommendedName>
</protein>
<reference evidence="8 9" key="1">
    <citation type="submission" date="2014-02" db="EMBL/GenBank/DDBJ databases">
        <title>Draft genome sequence of Lysinibacillus odysseyi NBRC 100172.</title>
        <authorList>
            <person name="Zhang F."/>
            <person name="Wang G."/>
            <person name="Zhang L."/>
        </authorList>
    </citation>
    <scope>NUCLEOTIDE SEQUENCE [LARGE SCALE GENOMIC DNA]</scope>
    <source>
        <strain evidence="8 9">NBRC 100172</strain>
    </source>
</reference>
<dbReference type="AlphaFoldDB" id="A0A0A3IRE3"/>
<feature type="transmembrane region" description="Helical" evidence="7">
    <location>
        <begin position="377"/>
        <end position="397"/>
    </location>
</feature>
<dbReference type="STRING" id="1220589.CD32_09530"/>
<evidence type="ECO:0000313" key="9">
    <source>
        <dbReference type="Proteomes" id="UP000030437"/>
    </source>
</evidence>
<evidence type="ECO:0000256" key="6">
    <source>
        <dbReference type="ARBA" id="ARBA00023136"/>
    </source>
</evidence>
<dbReference type="PRINTS" id="PR01988">
    <property type="entry name" value="EXPORTERBACE"/>
</dbReference>
<accession>A0A0A3IRE3</accession>
<dbReference type="eggNOG" id="COG0477">
    <property type="taxonomic scope" value="Bacteria"/>
</dbReference>
<proteinExistence type="predicted"/>
<evidence type="ECO:0000256" key="2">
    <source>
        <dbReference type="ARBA" id="ARBA00022448"/>
    </source>
</evidence>
<dbReference type="GO" id="GO:0005886">
    <property type="term" value="C:plasma membrane"/>
    <property type="evidence" value="ECO:0007669"/>
    <property type="project" value="UniProtKB-SubCell"/>
</dbReference>
<dbReference type="PANTHER" id="PTHR43266">
    <property type="entry name" value="MACROLIDE-EFFLUX PROTEIN"/>
    <property type="match status" value="1"/>
</dbReference>
<comment type="subcellular location">
    <subcellularLocation>
        <location evidence="1">Cell membrane</location>
        <topology evidence="1">Multi-pass membrane protein</topology>
    </subcellularLocation>
</comment>
<dbReference type="CDD" id="cd06173">
    <property type="entry name" value="MFS_MefA_like"/>
    <property type="match status" value="1"/>
</dbReference>
<keyword evidence="2" id="KW-0813">Transport</keyword>
<dbReference type="SUPFAM" id="SSF103473">
    <property type="entry name" value="MFS general substrate transporter"/>
    <property type="match status" value="1"/>
</dbReference>
<dbReference type="OrthoDB" id="9775268at2"/>
<evidence type="ECO:0000313" key="8">
    <source>
        <dbReference type="EMBL" id="KGR85448.1"/>
    </source>
</evidence>
<feature type="transmembrane region" description="Helical" evidence="7">
    <location>
        <begin position="349"/>
        <end position="371"/>
    </location>
</feature>
<feature type="transmembrane region" description="Helical" evidence="7">
    <location>
        <begin position="76"/>
        <end position="95"/>
    </location>
</feature>
<dbReference type="InterPro" id="IPR022324">
    <property type="entry name" value="Bacilysin_exporter_BacE_put"/>
</dbReference>
<evidence type="ECO:0008006" key="10">
    <source>
        <dbReference type="Google" id="ProtNLM"/>
    </source>
</evidence>
<name>A0A0A3IRE3_9BACI</name>
<evidence type="ECO:0000256" key="4">
    <source>
        <dbReference type="ARBA" id="ARBA00022692"/>
    </source>
</evidence>
<feature type="transmembrane region" description="Helical" evidence="7">
    <location>
        <begin position="261"/>
        <end position="284"/>
    </location>
</feature>